<dbReference type="EMBL" id="JAIWYP010000002">
    <property type="protein sequence ID" value="KAH3866662.1"/>
    <property type="molecule type" value="Genomic_DNA"/>
</dbReference>
<comment type="caution">
    <text evidence="1">The sequence shown here is derived from an EMBL/GenBank/DDBJ whole genome shotgun (WGS) entry which is preliminary data.</text>
</comment>
<evidence type="ECO:0000313" key="2">
    <source>
        <dbReference type="Proteomes" id="UP000828390"/>
    </source>
</evidence>
<name>A0A9D4LX06_DREPO</name>
<keyword evidence="2" id="KW-1185">Reference proteome</keyword>
<proteinExistence type="predicted"/>
<protein>
    <submittedName>
        <fullName evidence="1">Uncharacterized protein</fullName>
    </submittedName>
</protein>
<dbReference type="Proteomes" id="UP000828390">
    <property type="component" value="Unassembled WGS sequence"/>
</dbReference>
<sequence>MSFLFLVVKLSVRVGNLGRIHDEFVDIQLLSESALPPYVKGMALDPFWSCIASIKTPLQNARFPQLSSLAF</sequence>
<accession>A0A9D4LX06</accession>
<reference evidence="1" key="2">
    <citation type="submission" date="2020-11" db="EMBL/GenBank/DDBJ databases">
        <authorList>
            <person name="McCartney M.A."/>
            <person name="Auch B."/>
            <person name="Kono T."/>
            <person name="Mallez S."/>
            <person name="Becker A."/>
            <person name="Gohl D.M."/>
            <person name="Silverstein K.A.T."/>
            <person name="Koren S."/>
            <person name="Bechman K.B."/>
            <person name="Herman A."/>
            <person name="Abrahante J.E."/>
            <person name="Garbe J."/>
        </authorList>
    </citation>
    <scope>NUCLEOTIDE SEQUENCE</scope>
    <source>
        <strain evidence="1">Duluth1</strain>
        <tissue evidence="1">Whole animal</tissue>
    </source>
</reference>
<reference evidence="1" key="1">
    <citation type="journal article" date="2019" name="bioRxiv">
        <title>The Genome of the Zebra Mussel, Dreissena polymorpha: A Resource for Invasive Species Research.</title>
        <authorList>
            <person name="McCartney M.A."/>
            <person name="Auch B."/>
            <person name="Kono T."/>
            <person name="Mallez S."/>
            <person name="Zhang Y."/>
            <person name="Obille A."/>
            <person name="Becker A."/>
            <person name="Abrahante J.E."/>
            <person name="Garbe J."/>
            <person name="Badalamenti J.P."/>
            <person name="Herman A."/>
            <person name="Mangelson H."/>
            <person name="Liachko I."/>
            <person name="Sullivan S."/>
            <person name="Sone E.D."/>
            <person name="Koren S."/>
            <person name="Silverstein K.A.T."/>
            <person name="Beckman K.B."/>
            <person name="Gohl D.M."/>
        </authorList>
    </citation>
    <scope>NUCLEOTIDE SEQUENCE</scope>
    <source>
        <strain evidence="1">Duluth1</strain>
        <tissue evidence="1">Whole animal</tissue>
    </source>
</reference>
<organism evidence="1 2">
    <name type="scientific">Dreissena polymorpha</name>
    <name type="common">Zebra mussel</name>
    <name type="synonym">Mytilus polymorpha</name>
    <dbReference type="NCBI Taxonomy" id="45954"/>
    <lineage>
        <taxon>Eukaryota</taxon>
        <taxon>Metazoa</taxon>
        <taxon>Spiralia</taxon>
        <taxon>Lophotrochozoa</taxon>
        <taxon>Mollusca</taxon>
        <taxon>Bivalvia</taxon>
        <taxon>Autobranchia</taxon>
        <taxon>Heteroconchia</taxon>
        <taxon>Euheterodonta</taxon>
        <taxon>Imparidentia</taxon>
        <taxon>Neoheterodontei</taxon>
        <taxon>Myida</taxon>
        <taxon>Dreissenoidea</taxon>
        <taxon>Dreissenidae</taxon>
        <taxon>Dreissena</taxon>
    </lineage>
</organism>
<gene>
    <name evidence="1" type="ORF">DPMN_029760</name>
</gene>
<evidence type="ECO:0000313" key="1">
    <source>
        <dbReference type="EMBL" id="KAH3866662.1"/>
    </source>
</evidence>
<dbReference type="AlphaFoldDB" id="A0A9D4LX06"/>